<dbReference type="InterPro" id="IPR000315">
    <property type="entry name" value="Znf_B-box"/>
</dbReference>
<dbReference type="Gene3D" id="3.30.160.60">
    <property type="entry name" value="Classic Zinc Finger"/>
    <property type="match status" value="1"/>
</dbReference>
<dbReference type="AlphaFoldDB" id="A0A151Z9Q7"/>
<evidence type="ECO:0000259" key="2">
    <source>
        <dbReference type="PROSITE" id="PS50119"/>
    </source>
</evidence>
<dbReference type="PROSITE" id="PS50119">
    <property type="entry name" value="ZF_BBOX"/>
    <property type="match status" value="1"/>
</dbReference>
<keyword evidence="1" id="KW-0863">Zinc-finger</keyword>
<accession>A0A151Z9Q7</accession>
<dbReference type="InParanoid" id="A0A151Z9Q7"/>
<evidence type="ECO:0000313" key="3">
    <source>
        <dbReference type="EMBL" id="KYQ90688.1"/>
    </source>
</evidence>
<sequence>MSNKCTKDNHLKLVDMYCKACQVMVCRKCLSTHSHQVHDYEEVFDGIMSDSDHYIDTLNDLINQKIDEKEMIDLHFNNVIERHYQQQIDTISDQFTFLHDLLTHKELLLKKLLKSHHNNNTSILHQQKLTLNKEILHYVNSLEEFNNLSSTNNNNNNNNNNNDGWKLKFIENYYKSISAISSTSNSTTKSEYEVYSFESYSIKTMSNIINAMELLNDPTLKINPLPEPKSTLDLKYSHDVYFYRINNGNVSLINVNNREIERIENLNTIVPTISSYFYQSTVINGNIIYLFGVDKYYKVEIHLKDKKCLWESFEYPTITIPNLHTSVSDGKSKIYFIGGRVTKAEILDSIWSFDTNTMEFELIAKLDIASISHSCSYDPVGKFIYKIGGFNGELLRSIDRLNLEKKSMEVVLMLDEDVVCGCLVGVDYIYFLTVNSTFYSYNLKTKEQKLLSSIKQNEELICSKLYQQHQDTLYLVVNGETNLFRYNIENDKWDTLNLFKNEPLEFINFISPCK</sequence>
<dbReference type="OMA" id="RSQELIC"/>
<keyword evidence="1" id="KW-0479">Metal-binding</keyword>
<gene>
    <name evidence="3" type="ORF">DLAC_11769</name>
</gene>
<organism evidence="3 4">
    <name type="scientific">Tieghemostelium lacteum</name>
    <name type="common">Slime mold</name>
    <name type="synonym">Dictyostelium lacteum</name>
    <dbReference type="NCBI Taxonomy" id="361077"/>
    <lineage>
        <taxon>Eukaryota</taxon>
        <taxon>Amoebozoa</taxon>
        <taxon>Evosea</taxon>
        <taxon>Eumycetozoa</taxon>
        <taxon>Dictyostelia</taxon>
        <taxon>Dictyosteliales</taxon>
        <taxon>Raperosteliaceae</taxon>
        <taxon>Tieghemostelium</taxon>
    </lineage>
</organism>
<comment type="caution">
    <text evidence="3">The sequence shown here is derived from an EMBL/GenBank/DDBJ whole genome shotgun (WGS) entry which is preliminary data.</text>
</comment>
<name>A0A151Z9Q7_TIELA</name>
<dbReference type="PANTHER" id="PTHR31768">
    <property type="entry name" value="B BOX-TYPE DOMAIN-CONTAINING PROTEIN"/>
    <property type="match status" value="1"/>
</dbReference>
<feature type="domain" description="B box-type" evidence="2">
    <location>
        <begin position="1"/>
        <end position="43"/>
    </location>
</feature>
<protein>
    <recommendedName>
        <fullName evidence="2">B box-type domain-containing protein</fullName>
    </recommendedName>
</protein>
<dbReference type="OrthoDB" id="24392at2759"/>
<dbReference type="SUPFAM" id="SSF117281">
    <property type="entry name" value="Kelch motif"/>
    <property type="match status" value="1"/>
</dbReference>
<keyword evidence="4" id="KW-1185">Reference proteome</keyword>
<proteinExistence type="predicted"/>
<evidence type="ECO:0000256" key="1">
    <source>
        <dbReference type="PROSITE-ProRule" id="PRU00024"/>
    </source>
</evidence>
<dbReference type="Gene3D" id="2.120.10.80">
    <property type="entry name" value="Kelch-type beta propeller"/>
    <property type="match status" value="1"/>
</dbReference>
<dbReference type="InterPro" id="IPR040328">
    <property type="entry name" value="DDB_G0279899-like"/>
</dbReference>
<reference evidence="3 4" key="1">
    <citation type="submission" date="2015-12" db="EMBL/GenBank/DDBJ databases">
        <title>Dictyostelia acquired genes for synthesis and detection of signals that induce cell-type specialization by lateral gene transfer from prokaryotes.</title>
        <authorList>
            <person name="Gloeckner G."/>
            <person name="Schaap P."/>
        </authorList>
    </citation>
    <scope>NUCLEOTIDE SEQUENCE [LARGE SCALE GENOMIC DNA]</scope>
    <source>
        <strain evidence="3 4">TK</strain>
    </source>
</reference>
<dbReference type="Proteomes" id="UP000076078">
    <property type="component" value="Unassembled WGS sequence"/>
</dbReference>
<evidence type="ECO:0000313" key="4">
    <source>
        <dbReference type="Proteomes" id="UP000076078"/>
    </source>
</evidence>
<dbReference type="EMBL" id="LODT01000037">
    <property type="protein sequence ID" value="KYQ90688.1"/>
    <property type="molecule type" value="Genomic_DNA"/>
</dbReference>
<dbReference type="PANTHER" id="PTHR31768:SF3">
    <property type="entry name" value="B BOX-TYPE DOMAIN-CONTAINING PROTEIN-RELATED"/>
    <property type="match status" value="1"/>
</dbReference>
<dbReference type="SUPFAM" id="SSF57845">
    <property type="entry name" value="B-box zinc-binding domain"/>
    <property type="match status" value="1"/>
</dbReference>
<dbReference type="InterPro" id="IPR015915">
    <property type="entry name" value="Kelch-typ_b-propeller"/>
</dbReference>
<dbReference type="GO" id="GO:0008270">
    <property type="term" value="F:zinc ion binding"/>
    <property type="evidence" value="ECO:0007669"/>
    <property type="project" value="UniProtKB-KW"/>
</dbReference>
<keyword evidence="1" id="KW-0862">Zinc</keyword>